<evidence type="ECO:0000256" key="5">
    <source>
        <dbReference type="ARBA" id="ARBA00023065"/>
    </source>
</evidence>
<evidence type="ECO:0000259" key="9">
    <source>
        <dbReference type="Pfam" id="PF07885"/>
    </source>
</evidence>
<accession>A0A1Y3AS20</accession>
<keyword evidence="3 8" id="KW-0812">Transmembrane</keyword>
<feature type="transmembrane region" description="Helical" evidence="8">
    <location>
        <begin position="87"/>
        <end position="108"/>
    </location>
</feature>
<keyword evidence="2" id="KW-0813">Transport</keyword>
<feature type="domain" description="Potassium channel" evidence="9">
    <location>
        <begin position="32"/>
        <end position="111"/>
    </location>
</feature>
<organism evidence="10 11">
    <name type="scientific">Euroglyphus maynei</name>
    <name type="common">Mayne's house dust mite</name>
    <dbReference type="NCBI Taxonomy" id="6958"/>
    <lineage>
        <taxon>Eukaryota</taxon>
        <taxon>Metazoa</taxon>
        <taxon>Ecdysozoa</taxon>
        <taxon>Arthropoda</taxon>
        <taxon>Chelicerata</taxon>
        <taxon>Arachnida</taxon>
        <taxon>Acari</taxon>
        <taxon>Acariformes</taxon>
        <taxon>Sarcoptiformes</taxon>
        <taxon>Astigmata</taxon>
        <taxon>Psoroptidia</taxon>
        <taxon>Analgoidea</taxon>
        <taxon>Pyroglyphidae</taxon>
        <taxon>Pyroglyphinae</taxon>
        <taxon>Euroglyphus</taxon>
    </lineage>
</organism>
<dbReference type="GO" id="GO:0015271">
    <property type="term" value="F:outward rectifier potassium channel activity"/>
    <property type="evidence" value="ECO:0007669"/>
    <property type="project" value="TreeGrafter"/>
</dbReference>
<proteinExistence type="predicted"/>
<evidence type="ECO:0000256" key="6">
    <source>
        <dbReference type="ARBA" id="ARBA00023136"/>
    </source>
</evidence>
<dbReference type="PANTHER" id="PTHR11003">
    <property type="entry name" value="POTASSIUM CHANNEL, SUBFAMILY K"/>
    <property type="match status" value="1"/>
</dbReference>
<dbReference type="EMBL" id="MUJZ01063895">
    <property type="protein sequence ID" value="OTF70807.1"/>
    <property type="molecule type" value="Genomic_DNA"/>
</dbReference>
<evidence type="ECO:0000256" key="3">
    <source>
        <dbReference type="ARBA" id="ARBA00022692"/>
    </source>
</evidence>
<dbReference type="AlphaFoldDB" id="A0A1Y3AS20"/>
<keyword evidence="7" id="KW-0407">Ion channel</keyword>
<dbReference type="GO" id="GO:0022841">
    <property type="term" value="F:potassium ion leak channel activity"/>
    <property type="evidence" value="ECO:0007669"/>
    <property type="project" value="TreeGrafter"/>
</dbReference>
<keyword evidence="4 8" id="KW-1133">Transmembrane helix</keyword>
<dbReference type="Gene3D" id="1.10.287.70">
    <property type="match status" value="1"/>
</dbReference>
<keyword evidence="6 8" id="KW-0472">Membrane</keyword>
<feature type="transmembrane region" description="Helical" evidence="8">
    <location>
        <begin position="55"/>
        <end position="75"/>
    </location>
</feature>
<keyword evidence="5" id="KW-0406">Ion transport</keyword>
<protein>
    <recommendedName>
        <fullName evidence="9">Potassium channel domain-containing protein</fullName>
    </recommendedName>
</protein>
<comment type="caution">
    <text evidence="10">The sequence shown here is derived from an EMBL/GenBank/DDBJ whole genome shotgun (WGS) entry which is preliminary data.</text>
</comment>
<evidence type="ECO:0000256" key="4">
    <source>
        <dbReference type="ARBA" id="ARBA00022989"/>
    </source>
</evidence>
<evidence type="ECO:0000256" key="8">
    <source>
        <dbReference type="SAM" id="Phobius"/>
    </source>
</evidence>
<gene>
    <name evidence="10" type="ORF">BLA29_008259</name>
</gene>
<dbReference type="PANTHER" id="PTHR11003:SF352">
    <property type="entry name" value="BCDNA.GH04802-RELATED"/>
    <property type="match status" value="1"/>
</dbReference>
<evidence type="ECO:0000313" key="11">
    <source>
        <dbReference type="Proteomes" id="UP000194236"/>
    </source>
</evidence>
<feature type="transmembrane region" description="Helical" evidence="8">
    <location>
        <begin position="21"/>
        <end position="43"/>
    </location>
</feature>
<evidence type="ECO:0000256" key="7">
    <source>
        <dbReference type="ARBA" id="ARBA00023303"/>
    </source>
</evidence>
<name>A0A1Y3AS20_EURMA</name>
<dbReference type="GO" id="GO:0005886">
    <property type="term" value="C:plasma membrane"/>
    <property type="evidence" value="ECO:0007669"/>
    <property type="project" value="TreeGrafter"/>
</dbReference>
<comment type="subcellular location">
    <subcellularLocation>
        <location evidence="1">Membrane</location>
        <topology evidence="1">Multi-pass membrane protein</topology>
    </subcellularLocation>
</comment>
<reference evidence="10 11" key="1">
    <citation type="submission" date="2017-03" db="EMBL/GenBank/DDBJ databases">
        <title>Genome Survey of Euroglyphus maynei.</title>
        <authorList>
            <person name="Arlian L.G."/>
            <person name="Morgan M.S."/>
            <person name="Rider S.D."/>
        </authorList>
    </citation>
    <scope>NUCLEOTIDE SEQUENCE [LARGE SCALE GENOMIC DNA]</scope>
    <source>
        <strain evidence="10">Arlian Lab</strain>
        <tissue evidence="10">Whole body</tissue>
    </source>
</reference>
<evidence type="ECO:0000256" key="1">
    <source>
        <dbReference type="ARBA" id="ARBA00004141"/>
    </source>
</evidence>
<dbReference type="OrthoDB" id="297496at2759"/>
<evidence type="ECO:0000256" key="2">
    <source>
        <dbReference type="ARBA" id="ARBA00022448"/>
    </source>
</evidence>
<dbReference type="SUPFAM" id="SSF81324">
    <property type="entry name" value="Voltage-gated potassium channels"/>
    <property type="match status" value="1"/>
</dbReference>
<keyword evidence="11" id="KW-1185">Reference proteome</keyword>
<evidence type="ECO:0000313" key="10">
    <source>
        <dbReference type="EMBL" id="OTF70807.1"/>
    </source>
</evidence>
<sequence>MTMTTTSMIPTQTIKFRENNRVHVPITLCLLILTGYVCGGGLLFSIWENWNYLDGSYFCFVTLSTIGFGDLVPGASVVDSTGSQEKLVICSLYLLAGMALLAMCFNLMQEEVIHKVKQFGRRLGIVSDHDDDYDYDYDGDVDDFSKIQVTIDQTS</sequence>
<dbReference type="Proteomes" id="UP000194236">
    <property type="component" value="Unassembled WGS sequence"/>
</dbReference>
<dbReference type="GO" id="GO:0030322">
    <property type="term" value="P:stabilization of membrane potential"/>
    <property type="evidence" value="ECO:0007669"/>
    <property type="project" value="TreeGrafter"/>
</dbReference>
<dbReference type="InterPro" id="IPR013099">
    <property type="entry name" value="K_chnl_dom"/>
</dbReference>
<dbReference type="Pfam" id="PF07885">
    <property type="entry name" value="Ion_trans_2"/>
    <property type="match status" value="1"/>
</dbReference>
<dbReference type="InterPro" id="IPR003280">
    <property type="entry name" value="2pore_dom_K_chnl"/>
</dbReference>